<feature type="non-terminal residue" evidence="2">
    <location>
        <position position="1"/>
    </location>
</feature>
<protein>
    <submittedName>
        <fullName evidence="2">Uncharacterized protein</fullName>
    </submittedName>
</protein>
<gene>
    <name evidence="2" type="ORF">g.53520</name>
</gene>
<name>A0A1B6MGW5_9HEMI</name>
<organism evidence="2">
    <name type="scientific">Graphocephala atropunctata</name>
    <dbReference type="NCBI Taxonomy" id="36148"/>
    <lineage>
        <taxon>Eukaryota</taxon>
        <taxon>Metazoa</taxon>
        <taxon>Ecdysozoa</taxon>
        <taxon>Arthropoda</taxon>
        <taxon>Hexapoda</taxon>
        <taxon>Insecta</taxon>
        <taxon>Pterygota</taxon>
        <taxon>Neoptera</taxon>
        <taxon>Paraneoptera</taxon>
        <taxon>Hemiptera</taxon>
        <taxon>Auchenorrhyncha</taxon>
        <taxon>Membracoidea</taxon>
        <taxon>Cicadellidae</taxon>
        <taxon>Cicadellinae</taxon>
        <taxon>Cicadellini</taxon>
        <taxon>Graphocephala</taxon>
    </lineage>
</organism>
<evidence type="ECO:0000256" key="1">
    <source>
        <dbReference type="SAM" id="MobiDB-lite"/>
    </source>
</evidence>
<evidence type="ECO:0000313" key="2">
    <source>
        <dbReference type="EMBL" id="JAT35163.1"/>
    </source>
</evidence>
<dbReference type="AlphaFoldDB" id="A0A1B6MGW5"/>
<dbReference type="EMBL" id="GEBQ01004814">
    <property type="protein sequence ID" value="JAT35163.1"/>
    <property type="molecule type" value="Transcribed_RNA"/>
</dbReference>
<accession>A0A1B6MGW5</accession>
<proteinExistence type="predicted"/>
<feature type="compositionally biased region" description="Acidic residues" evidence="1">
    <location>
        <begin position="123"/>
        <end position="146"/>
    </location>
</feature>
<feature type="region of interest" description="Disordered" evidence="1">
    <location>
        <begin position="22"/>
        <end position="75"/>
    </location>
</feature>
<reference evidence="2" key="1">
    <citation type="submission" date="2015-11" db="EMBL/GenBank/DDBJ databases">
        <title>De novo transcriptome assembly of four potential Pierce s Disease insect vectors from Arizona vineyards.</title>
        <authorList>
            <person name="Tassone E.E."/>
        </authorList>
    </citation>
    <scope>NUCLEOTIDE SEQUENCE</scope>
</reference>
<feature type="region of interest" description="Disordered" evidence="1">
    <location>
        <begin position="120"/>
        <end position="146"/>
    </location>
</feature>
<feature type="compositionally biased region" description="Basic and acidic residues" evidence="1">
    <location>
        <begin position="58"/>
        <end position="70"/>
    </location>
</feature>
<sequence>GPQCKLNRQLSIKDLIVLPTEKIMSNEKDKKKKGPPKQHSEILTATPQKNMLQNKLKKKEEKDKKAGLKDKGRKTKCSKLTLHIKKERITKKETQSKSLTKGKCSKITKNTVKCKRALKLDSDTEDEELQDIDEDNLCDDDEMDDL</sequence>
<feature type="compositionally biased region" description="Polar residues" evidence="1">
    <location>
        <begin position="41"/>
        <end position="53"/>
    </location>
</feature>
<feature type="non-terminal residue" evidence="2">
    <location>
        <position position="146"/>
    </location>
</feature>